<dbReference type="AlphaFoldDB" id="A0A9W6ACY1"/>
<keyword evidence="3 6" id="KW-1133">Transmembrane helix</keyword>
<feature type="transmembrane region" description="Helical" evidence="6">
    <location>
        <begin position="93"/>
        <end position="111"/>
    </location>
</feature>
<dbReference type="InterPro" id="IPR036259">
    <property type="entry name" value="MFS_trans_sf"/>
</dbReference>
<dbReference type="SUPFAM" id="SSF103473">
    <property type="entry name" value="MFS general substrate transporter"/>
    <property type="match status" value="1"/>
</dbReference>
<dbReference type="Proteomes" id="UP001144191">
    <property type="component" value="Unassembled WGS sequence"/>
</dbReference>
<keyword evidence="4 6" id="KW-0472">Membrane</keyword>
<organism evidence="7 8">
    <name type="scientific">Aspergillus niger</name>
    <dbReference type="NCBI Taxonomy" id="5061"/>
    <lineage>
        <taxon>Eukaryota</taxon>
        <taxon>Fungi</taxon>
        <taxon>Dikarya</taxon>
        <taxon>Ascomycota</taxon>
        <taxon>Pezizomycotina</taxon>
        <taxon>Eurotiomycetes</taxon>
        <taxon>Eurotiomycetidae</taxon>
        <taxon>Eurotiales</taxon>
        <taxon>Aspergillaceae</taxon>
        <taxon>Aspergillus</taxon>
        <taxon>Aspergillus subgen. Circumdati</taxon>
    </lineage>
</organism>
<evidence type="ECO:0000256" key="1">
    <source>
        <dbReference type="ARBA" id="ARBA00004141"/>
    </source>
</evidence>
<reference evidence="7" key="1">
    <citation type="submission" date="2022-07" db="EMBL/GenBank/DDBJ databases">
        <title>Taxonomy of Aspergillus series Nigri: significant species reduction supported by multi-species coalescent approaches.</title>
        <authorList>
            <person name="Bian C."/>
            <person name="Kusuya Y."/>
            <person name="Sklenar F."/>
            <person name="D'hooge E."/>
            <person name="Yaguchi T."/>
            <person name="Takahashi H."/>
            <person name="Hubka V."/>
        </authorList>
    </citation>
    <scope>NUCLEOTIDE SEQUENCE</scope>
    <source>
        <strain evidence="7">IFM 63604</strain>
    </source>
</reference>
<proteinExistence type="predicted"/>
<evidence type="ECO:0000256" key="3">
    <source>
        <dbReference type="ARBA" id="ARBA00022989"/>
    </source>
</evidence>
<comment type="caution">
    <text evidence="7">The sequence shown here is derived from an EMBL/GenBank/DDBJ whole genome shotgun (WGS) entry which is preliminary data.</text>
</comment>
<evidence type="ECO:0000313" key="8">
    <source>
        <dbReference type="Proteomes" id="UP001144191"/>
    </source>
</evidence>
<accession>A0A9W6ACY1</accession>
<evidence type="ECO:0000256" key="4">
    <source>
        <dbReference type="ARBA" id="ARBA00023136"/>
    </source>
</evidence>
<dbReference type="PANTHER" id="PTHR42718">
    <property type="entry name" value="MAJOR FACILITATOR SUPERFAMILY MULTIDRUG TRANSPORTER MFSC"/>
    <property type="match status" value="1"/>
</dbReference>
<evidence type="ECO:0000256" key="6">
    <source>
        <dbReference type="SAM" id="Phobius"/>
    </source>
</evidence>
<protein>
    <submittedName>
        <fullName evidence="7">Uncharacterized protein</fullName>
    </submittedName>
</protein>
<feature type="transmembrane region" description="Helical" evidence="6">
    <location>
        <begin position="20"/>
        <end position="42"/>
    </location>
</feature>
<gene>
    <name evidence="7" type="ORF">AnigIFM63604_003970</name>
</gene>
<keyword evidence="2 6" id="KW-0812">Transmembrane</keyword>
<comment type="subcellular location">
    <subcellularLocation>
        <location evidence="1">Membrane</location>
        <topology evidence="1">Multi-pass membrane protein</topology>
    </subcellularLocation>
</comment>
<evidence type="ECO:0000313" key="7">
    <source>
        <dbReference type="EMBL" id="GLA56029.1"/>
    </source>
</evidence>
<sequence length="152" mass="16488">MADGTAAFHHHAARAGYWPYVFPAMICGTWGMDVTYNVTNIFVTTSVPERQQGLAAAVANIILFLGISFWLGWGDFTSAQVNGDLRARYQAALWMAVGLAGLGLIIMVLFVKIKPARSEVTVDEKEGNSGDTEVPKEESGVGVNERARIVLQ</sequence>
<evidence type="ECO:0000256" key="5">
    <source>
        <dbReference type="SAM" id="MobiDB-lite"/>
    </source>
</evidence>
<dbReference type="EMBL" id="BRPB01000207">
    <property type="protein sequence ID" value="GLA56029.1"/>
    <property type="molecule type" value="Genomic_DNA"/>
</dbReference>
<evidence type="ECO:0000256" key="2">
    <source>
        <dbReference type="ARBA" id="ARBA00022692"/>
    </source>
</evidence>
<name>A0A9W6ACY1_ASPNG</name>
<feature type="region of interest" description="Disordered" evidence="5">
    <location>
        <begin position="121"/>
        <end position="152"/>
    </location>
</feature>
<dbReference type="PANTHER" id="PTHR42718:SF11">
    <property type="entry name" value="MAJOR FACILITATOR SUPERFAMILY (MFS) PROFILE DOMAIN-CONTAINING PROTEIN"/>
    <property type="match status" value="1"/>
</dbReference>
<dbReference type="GO" id="GO:0016020">
    <property type="term" value="C:membrane"/>
    <property type="evidence" value="ECO:0007669"/>
    <property type="project" value="UniProtKB-SubCell"/>
</dbReference>
<feature type="transmembrane region" description="Helical" evidence="6">
    <location>
        <begin position="54"/>
        <end position="73"/>
    </location>
</feature>